<keyword evidence="3" id="KW-1185">Reference proteome</keyword>
<name>A0AAE0Z1F4_9GAST</name>
<reference evidence="2" key="1">
    <citation type="journal article" date="2023" name="G3 (Bethesda)">
        <title>A reference genome for the long-term kleptoplast-retaining sea slug Elysia crispata morphotype clarki.</title>
        <authorList>
            <person name="Eastman K.E."/>
            <person name="Pendleton A.L."/>
            <person name="Shaikh M.A."/>
            <person name="Suttiyut T."/>
            <person name="Ogas R."/>
            <person name="Tomko P."/>
            <person name="Gavelis G."/>
            <person name="Widhalm J.R."/>
            <person name="Wisecaver J.H."/>
        </authorList>
    </citation>
    <scope>NUCLEOTIDE SEQUENCE</scope>
    <source>
        <strain evidence="2">ECLA1</strain>
    </source>
</reference>
<dbReference type="Proteomes" id="UP001283361">
    <property type="component" value="Unassembled WGS sequence"/>
</dbReference>
<evidence type="ECO:0000256" key="1">
    <source>
        <dbReference type="SAM" id="MobiDB-lite"/>
    </source>
</evidence>
<dbReference type="AlphaFoldDB" id="A0AAE0Z1F4"/>
<protein>
    <submittedName>
        <fullName evidence="2">Uncharacterized protein</fullName>
    </submittedName>
</protein>
<dbReference type="EMBL" id="JAWDGP010004927">
    <property type="protein sequence ID" value="KAK3760987.1"/>
    <property type="molecule type" value="Genomic_DNA"/>
</dbReference>
<accession>A0AAE0Z1F4</accession>
<organism evidence="2 3">
    <name type="scientific">Elysia crispata</name>
    <name type="common">lettuce slug</name>
    <dbReference type="NCBI Taxonomy" id="231223"/>
    <lineage>
        <taxon>Eukaryota</taxon>
        <taxon>Metazoa</taxon>
        <taxon>Spiralia</taxon>
        <taxon>Lophotrochozoa</taxon>
        <taxon>Mollusca</taxon>
        <taxon>Gastropoda</taxon>
        <taxon>Heterobranchia</taxon>
        <taxon>Euthyneura</taxon>
        <taxon>Panpulmonata</taxon>
        <taxon>Sacoglossa</taxon>
        <taxon>Placobranchoidea</taxon>
        <taxon>Plakobranchidae</taxon>
        <taxon>Elysia</taxon>
    </lineage>
</organism>
<evidence type="ECO:0000313" key="3">
    <source>
        <dbReference type="Proteomes" id="UP001283361"/>
    </source>
</evidence>
<evidence type="ECO:0000313" key="2">
    <source>
        <dbReference type="EMBL" id="KAK3760987.1"/>
    </source>
</evidence>
<comment type="caution">
    <text evidence="2">The sequence shown here is derived from an EMBL/GenBank/DDBJ whole genome shotgun (WGS) entry which is preliminary data.</text>
</comment>
<feature type="compositionally biased region" description="Polar residues" evidence="1">
    <location>
        <begin position="107"/>
        <end position="121"/>
    </location>
</feature>
<proteinExistence type="predicted"/>
<gene>
    <name evidence="2" type="ORF">RRG08_022394</name>
</gene>
<feature type="region of interest" description="Disordered" evidence="1">
    <location>
        <begin position="107"/>
        <end position="133"/>
    </location>
</feature>
<sequence>MCNCPTSGSDVDTYLDTLEVHTSDTEDLQRIFPNPQLLISAELRARFLPHYFQAHRRSNRARRELLDLSLVTSYYRELYMFRHVSSGLGRPSSLCDQMNTMAIQMEWSDNGQPSHPENPRQSLGRDATAMVKN</sequence>